<evidence type="ECO:0000313" key="5">
    <source>
        <dbReference type="Proteomes" id="UP000029121"/>
    </source>
</evidence>
<feature type="region of interest" description="Disordered" evidence="3">
    <location>
        <begin position="298"/>
        <end position="373"/>
    </location>
</feature>
<dbReference type="EMBL" id="KB870805">
    <property type="protein sequence ID" value="EOA36649.1"/>
    <property type="molecule type" value="Genomic_DNA"/>
</dbReference>
<organism evidence="4 5">
    <name type="scientific">Capsella rubella</name>
    <dbReference type="NCBI Taxonomy" id="81985"/>
    <lineage>
        <taxon>Eukaryota</taxon>
        <taxon>Viridiplantae</taxon>
        <taxon>Streptophyta</taxon>
        <taxon>Embryophyta</taxon>
        <taxon>Tracheophyta</taxon>
        <taxon>Spermatophyta</taxon>
        <taxon>Magnoliopsida</taxon>
        <taxon>eudicotyledons</taxon>
        <taxon>Gunneridae</taxon>
        <taxon>Pentapetalae</taxon>
        <taxon>rosids</taxon>
        <taxon>malvids</taxon>
        <taxon>Brassicales</taxon>
        <taxon>Brassicaceae</taxon>
        <taxon>Camelineae</taxon>
        <taxon>Capsella</taxon>
    </lineage>
</organism>
<dbReference type="PROSITE" id="PS00354">
    <property type="entry name" value="HMGI_Y"/>
    <property type="match status" value="1"/>
</dbReference>
<evidence type="ECO:0000256" key="2">
    <source>
        <dbReference type="ARBA" id="ARBA00023242"/>
    </source>
</evidence>
<evidence type="ECO:0000256" key="1">
    <source>
        <dbReference type="ARBA" id="ARBA00004123"/>
    </source>
</evidence>
<dbReference type="InterPro" id="IPR000637">
    <property type="entry name" value="HMGI/Y_DNA-bd_CS"/>
</dbReference>
<keyword evidence="5" id="KW-1185">Reference proteome</keyword>
<dbReference type="GO" id="GO:0005634">
    <property type="term" value="C:nucleus"/>
    <property type="evidence" value="ECO:0007669"/>
    <property type="project" value="UniProtKB-SubCell"/>
</dbReference>
<feature type="compositionally biased region" description="Low complexity" evidence="3">
    <location>
        <begin position="333"/>
        <end position="343"/>
    </location>
</feature>
<proteinExistence type="predicted"/>
<dbReference type="Proteomes" id="UP000029121">
    <property type="component" value="Unassembled WGS sequence"/>
</dbReference>
<feature type="compositionally biased region" description="Polar residues" evidence="3">
    <location>
        <begin position="359"/>
        <end position="373"/>
    </location>
</feature>
<dbReference type="GO" id="GO:0006355">
    <property type="term" value="P:regulation of DNA-templated transcription"/>
    <property type="evidence" value="ECO:0007669"/>
    <property type="project" value="InterPro"/>
</dbReference>
<evidence type="ECO:0000313" key="4">
    <source>
        <dbReference type="EMBL" id="EOA36649.1"/>
    </source>
</evidence>
<dbReference type="AlphaFoldDB" id="R0I330"/>
<name>R0I330_9BRAS</name>
<evidence type="ECO:0000256" key="3">
    <source>
        <dbReference type="SAM" id="MobiDB-lite"/>
    </source>
</evidence>
<feature type="region of interest" description="Disordered" evidence="3">
    <location>
        <begin position="423"/>
        <end position="443"/>
    </location>
</feature>
<accession>R0I330</accession>
<comment type="subcellular location">
    <subcellularLocation>
        <location evidence="1">Nucleus</location>
    </subcellularLocation>
</comment>
<keyword evidence="2" id="KW-0539">Nucleus</keyword>
<gene>
    <name evidence="4" type="ORF">CARUB_v10011921mg</name>
</gene>
<protein>
    <submittedName>
        <fullName evidence="4">Uncharacterized protein</fullName>
    </submittedName>
</protein>
<feature type="compositionally biased region" description="Polar residues" evidence="3">
    <location>
        <begin position="319"/>
        <end position="332"/>
    </location>
</feature>
<reference evidence="5" key="1">
    <citation type="journal article" date="2013" name="Nat. Genet.">
        <title>The Capsella rubella genome and the genomic consequences of rapid mating system evolution.</title>
        <authorList>
            <person name="Slotte T."/>
            <person name="Hazzouri K.M."/>
            <person name="Agren J.A."/>
            <person name="Koenig D."/>
            <person name="Maumus F."/>
            <person name="Guo Y.L."/>
            <person name="Steige K."/>
            <person name="Platts A.E."/>
            <person name="Escobar J.S."/>
            <person name="Newman L.K."/>
            <person name="Wang W."/>
            <person name="Mandakova T."/>
            <person name="Vello E."/>
            <person name="Smith L.M."/>
            <person name="Henz S.R."/>
            <person name="Steffen J."/>
            <person name="Takuno S."/>
            <person name="Brandvain Y."/>
            <person name="Coop G."/>
            <person name="Andolfatto P."/>
            <person name="Hu T.T."/>
            <person name="Blanchette M."/>
            <person name="Clark R.M."/>
            <person name="Quesneville H."/>
            <person name="Nordborg M."/>
            <person name="Gaut B.S."/>
            <person name="Lysak M.A."/>
            <person name="Jenkins J."/>
            <person name="Grimwood J."/>
            <person name="Chapman J."/>
            <person name="Prochnik S."/>
            <person name="Shu S."/>
            <person name="Rokhsar D."/>
            <person name="Schmutz J."/>
            <person name="Weigel D."/>
            <person name="Wright S.I."/>
        </authorList>
    </citation>
    <scope>NUCLEOTIDE SEQUENCE [LARGE SCALE GENOMIC DNA]</scope>
    <source>
        <strain evidence="5">cv. Monte Gargano</strain>
    </source>
</reference>
<feature type="region of interest" description="Disordered" evidence="3">
    <location>
        <begin position="389"/>
        <end position="409"/>
    </location>
</feature>
<sequence length="470" mass="52440">MASGDDLGLSFLDLPDNFGALTDGVGNEHNDFGGLVPFSATTSDVFTSSLMENLNIDQGTLTTTPSFDQETAIVQQNQSFHQETAIVQQNQSFHQEDDYSQYFNTGASFNDMSSSVFSVGQGENVYYGNCVPTSSNTMMTNELQQQSIHLQSNGHLEQSYQQAFMSQTIPDFSTEPYLSTMVMSNIQEVENIANEPTNLNLIQHGLQDRQFHPPSYQENQLDHNGLLLEQLVRIHEKDYQMQLPKFSNMSSTPTSVGTLRNNQCLVPFASTPTNQASGNYSPFTQTSYQHDSLAYAFQKPTPAPPRRPRGRPRRYPNAVPSSVRNTTPNNMSLVPTTQTLLTPPCRPYFPQDKGKQHVTAGTSSMPSMNPTLYSQYQNSHTETLFQQSGGLRQPSFYGQFENEGSSSKRRRIMLPFQETSVAASSDITPWQDGNTTSNGASHHQERLTNTVYDPRYVGAGLPIDPHLRFF</sequence>